<keyword evidence="3" id="KW-1185">Reference proteome</keyword>
<gene>
    <name evidence="2" type="ORF">SeMB42_g04476</name>
</gene>
<organism evidence="2 3">
    <name type="scientific">Synchytrium endobioticum</name>
    <dbReference type="NCBI Taxonomy" id="286115"/>
    <lineage>
        <taxon>Eukaryota</taxon>
        <taxon>Fungi</taxon>
        <taxon>Fungi incertae sedis</taxon>
        <taxon>Chytridiomycota</taxon>
        <taxon>Chytridiomycota incertae sedis</taxon>
        <taxon>Chytridiomycetes</taxon>
        <taxon>Synchytriales</taxon>
        <taxon>Synchytriaceae</taxon>
        <taxon>Synchytrium</taxon>
    </lineage>
</organism>
<proteinExistence type="predicted"/>
<feature type="compositionally biased region" description="Acidic residues" evidence="1">
    <location>
        <begin position="47"/>
        <end position="56"/>
    </location>
</feature>
<dbReference type="AlphaFoldDB" id="A0A507CXX2"/>
<dbReference type="Proteomes" id="UP000317494">
    <property type="component" value="Unassembled WGS sequence"/>
</dbReference>
<evidence type="ECO:0000313" key="3">
    <source>
        <dbReference type="Proteomes" id="UP000317494"/>
    </source>
</evidence>
<sequence>MTSTMKRKQDQGQDKARADSEAPDANHPETVANECYDTDSHSKENYVDNDDDDEEHADSKDVNTEAAEALTAYYNSPEYKTWYEQYMTWAQYQQQQQQSSGQYPQTNSNGTSALDSLLDRIDSKVKTTLDATVGSSSSNSYTHAYNTRSIPDGLSRDEPAAPRPDPYTDYSQMAHFNTRTGRFTAPQSAYPSQAVTVGYEQHNGNSNQPYYAPQATDTATYYDPNSKAMRQMSHFFDVNAYQEQMQAQAGKAKGPKKLTKAELDAIKQRNQARKKAKLLKEYGGE</sequence>
<dbReference type="EMBL" id="QEAN01000182">
    <property type="protein sequence ID" value="TPX44013.1"/>
    <property type="molecule type" value="Genomic_DNA"/>
</dbReference>
<feature type="region of interest" description="Disordered" evidence="1">
    <location>
        <begin position="1"/>
        <end position="62"/>
    </location>
</feature>
<protein>
    <submittedName>
        <fullName evidence="2">Uncharacterized protein</fullName>
    </submittedName>
</protein>
<accession>A0A507CXX2</accession>
<feature type="compositionally biased region" description="Basic and acidic residues" evidence="1">
    <location>
        <begin position="7"/>
        <end position="27"/>
    </location>
</feature>
<feature type="compositionally biased region" description="Low complexity" evidence="1">
    <location>
        <begin position="92"/>
        <end position="105"/>
    </location>
</feature>
<feature type="compositionally biased region" description="Polar residues" evidence="1">
    <location>
        <begin position="130"/>
        <end position="149"/>
    </location>
</feature>
<evidence type="ECO:0000256" key="1">
    <source>
        <dbReference type="SAM" id="MobiDB-lite"/>
    </source>
</evidence>
<reference evidence="2 3" key="1">
    <citation type="journal article" date="2019" name="Sci. Rep.">
        <title>Comparative genomics of chytrid fungi reveal insights into the obligate biotrophic and pathogenic lifestyle of Synchytrium endobioticum.</title>
        <authorList>
            <person name="van de Vossenberg B.T.L.H."/>
            <person name="Warris S."/>
            <person name="Nguyen H.D.T."/>
            <person name="van Gent-Pelzer M.P.E."/>
            <person name="Joly D.L."/>
            <person name="van de Geest H.C."/>
            <person name="Bonants P.J.M."/>
            <person name="Smith D.S."/>
            <person name="Levesque C.A."/>
            <person name="van der Lee T.A.J."/>
        </authorList>
    </citation>
    <scope>NUCLEOTIDE SEQUENCE [LARGE SCALE GENOMIC DNA]</scope>
    <source>
        <strain evidence="2 3">MB42</strain>
    </source>
</reference>
<dbReference type="VEuPathDB" id="FungiDB:SeMB42_g04476"/>
<feature type="region of interest" description="Disordered" evidence="1">
    <location>
        <begin position="130"/>
        <end position="168"/>
    </location>
</feature>
<name>A0A507CXX2_9FUNG</name>
<evidence type="ECO:0000313" key="2">
    <source>
        <dbReference type="EMBL" id="TPX44013.1"/>
    </source>
</evidence>
<feature type="region of interest" description="Disordered" evidence="1">
    <location>
        <begin position="92"/>
        <end position="117"/>
    </location>
</feature>
<comment type="caution">
    <text evidence="2">The sequence shown here is derived from an EMBL/GenBank/DDBJ whole genome shotgun (WGS) entry which is preliminary data.</text>
</comment>